<dbReference type="Proteomes" id="UP001156881">
    <property type="component" value="Unassembled WGS sequence"/>
</dbReference>
<dbReference type="SUPFAM" id="SSF110997">
    <property type="entry name" value="Sporulation related repeat"/>
    <property type="match status" value="1"/>
</dbReference>
<feature type="chain" id="PRO_5047283323" description="SPOR domain-containing protein" evidence="1">
    <location>
        <begin position="25"/>
        <end position="116"/>
    </location>
</feature>
<reference evidence="4" key="1">
    <citation type="journal article" date="2019" name="Int. J. Syst. Evol. Microbiol.">
        <title>The Global Catalogue of Microorganisms (GCM) 10K type strain sequencing project: providing services to taxonomists for standard genome sequencing and annotation.</title>
        <authorList>
            <consortium name="The Broad Institute Genomics Platform"/>
            <consortium name="The Broad Institute Genome Sequencing Center for Infectious Disease"/>
            <person name="Wu L."/>
            <person name="Ma J."/>
        </authorList>
    </citation>
    <scope>NUCLEOTIDE SEQUENCE [LARGE SCALE GENOMIC DNA]</scope>
    <source>
        <strain evidence="4">NBRC 107710</strain>
    </source>
</reference>
<organism evidence="3 4">
    <name type="scientific">Methylobacterium brachythecii</name>
    <dbReference type="NCBI Taxonomy" id="1176177"/>
    <lineage>
        <taxon>Bacteria</taxon>
        <taxon>Pseudomonadati</taxon>
        <taxon>Pseudomonadota</taxon>
        <taxon>Alphaproteobacteria</taxon>
        <taxon>Hyphomicrobiales</taxon>
        <taxon>Methylobacteriaceae</taxon>
        <taxon>Methylobacterium</taxon>
    </lineage>
</organism>
<dbReference type="RefSeq" id="WP_183503494.1">
    <property type="nucleotide sequence ID" value="NZ_BSPG01000003.1"/>
</dbReference>
<dbReference type="Pfam" id="PF05036">
    <property type="entry name" value="SPOR"/>
    <property type="match status" value="1"/>
</dbReference>
<feature type="domain" description="SPOR" evidence="2">
    <location>
        <begin position="23"/>
        <end position="111"/>
    </location>
</feature>
<evidence type="ECO:0000256" key="1">
    <source>
        <dbReference type="SAM" id="SignalP"/>
    </source>
</evidence>
<accession>A0ABQ6CZI7</accession>
<feature type="signal peptide" evidence="1">
    <location>
        <begin position="1"/>
        <end position="24"/>
    </location>
</feature>
<dbReference type="Gene3D" id="3.30.70.1070">
    <property type="entry name" value="Sporulation related repeat"/>
    <property type="match status" value="1"/>
</dbReference>
<dbReference type="InterPro" id="IPR036680">
    <property type="entry name" value="SPOR-like_sf"/>
</dbReference>
<evidence type="ECO:0000313" key="3">
    <source>
        <dbReference type="EMBL" id="GLS42979.1"/>
    </source>
</evidence>
<dbReference type="PROSITE" id="PS51724">
    <property type="entry name" value="SPOR"/>
    <property type="match status" value="1"/>
</dbReference>
<sequence>MPAAARFAAAASFGSLVWAGPASALDDGFWVVAGSFRNPDYADTQYAAIKQASAAVKRCGLEPFGDFSGKFAGFAEGFDVVVVGAYQTDAEAQIALAKLKPCVPQAFIKRGCYLGE</sequence>
<gene>
    <name evidence="3" type="ORF">GCM10007884_09640</name>
</gene>
<protein>
    <recommendedName>
        <fullName evidence="2">SPOR domain-containing protein</fullName>
    </recommendedName>
</protein>
<proteinExistence type="predicted"/>
<evidence type="ECO:0000313" key="4">
    <source>
        <dbReference type="Proteomes" id="UP001156881"/>
    </source>
</evidence>
<keyword evidence="4" id="KW-1185">Reference proteome</keyword>
<keyword evidence="1" id="KW-0732">Signal</keyword>
<comment type="caution">
    <text evidence="3">The sequence shown here is derived from an EMBL/GenBank/DDBJ whole genome shotgun (WGS) entry which is preliminary data.</text>
</comment>
<evidence type="ECO:0000259" key="2">
    <source>
        <dbReference type="PROSITE" id="PS51724"/>
    </source>
</evidence>
<dbReference type="InterPro" id="IPR007730">
    <property type="entry name" value="SPOR-like_dom"/>
</dbReference>
<name>A0ABQ6CZI7_9HYPH</name>
<dbReference type="EMBL" id="BSPG01000003">
    <property type="protein sequence ID" value="GLS42979.1"/>
    <property type="molecule type" value="Genomic_DNA"/>
</dbReference>